<feature type="domain" description="PPM-type phosphatase" evidence="1">
    <location>
        <begin position="3"/>
        <end position="235"/>
    </location>
</feature>
<dbReference type="EMBL" id="JAAJBV010000009">
    <property type="protein sequence ID" value="NHM05307.1"/>
    <property type="molecule type" value="Genomic_DNA"/>
</dbReference>
<proteinExistence type="predicted"/>
<sequence>MSLVFKYSDIGPRKENQDYLGYKVMPDFFIACIADGVGGNKNGGFVSKFVVDEFLKYENLSNLNEIKNNIILINLKVLELQKQPEFSDMATTFTVFLVKDSKLYGFHIGDSRLCILRRNGIKQLTKPHTSAYRALKAGIISIEDYKSLKFKNILENAVGIENLSIDDFTFDLEDNDRILISTDGFHDVMPKQELVNISIRHKTSLLDCYEGFVISLKNKELTDNNSFLIYQYNIK</sequence>
<gene>
    <name evidence="2" type="ORF">G4L40_11375</name>
</gene>
<dbReference type="RefSeq" id="WP_166237327.1">
    <property type="nucleotide sequence ID" value="NZ_JAAJBV010000009.1"/>
</dbReference>
<evidence type="ECO:0000313" key="2">
    <source>
        <dbReference type="EMBL" id="NHM05307.1"/>
    </source>
</evidence>
<keyword evidence="3" id="KW-1185">Reference proteome</keyword>
<protein>
    <submittedName>
        <fullName evidence="2">Serine/threonine-protein phosphatase</fullName>
    </submittedName>
</protein>
<evidence type="ECO:0000259" key="1">
    <source>
        <dbReference type="PROSITE" id="PS51746"/>
    </source>
</evidence>
<comment type="caution">
    <text evidence="2">The sequence shown here is derived from an EMBL/GenBank/DDBJ whole genome shotgun (WGS) entry which is preliminary data.</text>
</comment>
<dbReference type="InterPro" id="IPR036457">
    <property type="entry name" value="PPM-type-like_dom_sf"/>
</dbReference>
<evidence type="ECO:0000313" key="3">
    <source>
        <dbReference type="Proteomes" id="UP000761423"/>
    </source>
</evidence>
<name>A0ABX0II59_9FLAO</name>
<dbReference type="InterPro" id="IPR001932">
    <property type="entry name" value="PPM-type_phosphatase-like_dom"/>
</dbReference>
<dbReference type="PROSITE" id="PS51746">
    <property type="entry name" value="PPM_2"/>
    <property type="match status" value="1"/>
</dbReference>
<accession>A0ABX0II59</accession>
<reference evidence="2 3" key="1">
    <citation type="submission" date="2020-02" db="EMBL/GenBank/DDBJ databases">
        <authorList>
            <person name="Chen W.-M."/>
        </authorList>
    </citation>
    <scope>NUCLEOTIDE SEQUENCE [LARGE SCALE GENOMIC DNA]</scope>
    <source>
        <strain evidence="2 3">TWA-26</strain>
    </source>
</reference>
<dbReference type="Pfam" id="PF13672">
    <property type="entry name" value="PP2C_2"/>
    <property type="match status" value="1"/>
</dbReference>
<organism evidence="2 3">
    <name type="scientific">Flavobacterium celericrescens</name>
    <dbReference type="NCBI Taxonomy" id="2709780"/>
    <lineage>
        <taxon>Bacteria</taxon>
        <taxon>Pseudomonadati</taxon>
        <taxon>Bacteroidota</taxon>
        <taxon>Flavobacteriia</taxon>
        <taxon>Flavobacteriales</taxon>
        <taxon>Flavobacteriaceae</taxon>
        <taxon>Flavobacterium</taxon>
    </lineage>
</organism>
<dbReference type="Proteomes" id="UP000761423">
    <property type="component" value="Unassembled WGS sequence"/>
</dbReference>
<dbReference type="SMART" id="SM00331">
    <property type="entry name" value="PP2C_SIG"/>
    <property type="match status" value="1"/>
</dbReference>
<dbReference type="CDD" id="cd00143">
    <property type="entry name" value="PP2Cc"/>
    <property type="match status" value="1"/>
</dbReference>
<dbReference type="SUPFAM" id="SSF81606">
    <property type="entry name" value="PP2C-like"/>
    <property type="match status" value="1"/>
</dbReference>
<dbReference type="Gene3D" id="3.60.40.10">
    <property type="entry name" value="PPM-type phosphatase domain"/>
    <property type="match status" value="1"/>
</dbReference>
<dbReference type="SMART" id="SM00332">
    <property type="entry name" value="PP2Cc"/>
    <property type="match status" value="1"/>
</dbReference>